<dbReference type="Pfam" id="PF00291">
    <property type="entry name" value="PALP"/>
    <property type="match status" value="1"/>
</dbReference>
<dbReference type="InterPro" id="IPR001926">
    <property type="entry name" value="TrpB-like_PALP"/>
</dbReference>
<sequence>MENEDFAQRSQLDLPAWEALRKRIAPYIHRTPVLTCSTLDAEAGCRLFFKCENFQKIGAFKMRGAINAALNLPQEALARGLATHSSGNFAQAVALSAKLLGVPAYIVMPENAPQVKKDAVKGYGATVIECPSTQAAREAAVEEVVREKGATFLHPYNDWNVIYGQGTAAAELLEEVPDLDFILAPVGGGGLMSGTAMAAAAYAPRCAAFGAEPLLAGDAYLSLHKGSVQKAFPPRTIADGLRTSLGDKTLYTLSRYLKDILLVEEHEIVQAMQWVWERMKILIEPSSAVPLAAVLHNEGIFSGAKVGIILSGGNVDAGCVFRHLDEVIKENTK</sequence>
<dbReference type="GO" id="GO:0008721">
    <property type="term" value="F:D-serine ammonia-lyase activity"/>
    <property type="evidence" value="ECO:0007669"/>
    <property type="project" value="TreeGrafter"/>
</dbReference>
<keyword evidence="4" id="KW-0456">Lyase</keyword>
<dbReference type="Proteomes" id="UP000824161">
    <property type="component" value="Unassembled WGS sequence"/>
</dbReference>
<dbReference type="GO" id="GO:0070179">
    <property type="term" value="P:D-serine biosynthetic process"/>
    <property type="evidence" value="ECO:0007669"/>
    <property type="project" value="TreeGrafter"/>
</dbReference>
<comment type="similarity">
    <text evidence="2">Belongs to the serine/threonine dehydratase family.</text>
</comment>
<dbReference type="GO" id="GO:0018114">
    <property type="term" value="F:threonine racemase activity"/>
    <property type="evidence" value="ECO:0007669"/>
    <property type="project" value="TreeGrafter"/>
</dbReference>
<dbReference type="SUPFAM" id="SSF53686">
    <property type="entry name" value="Tryptophan synthase beta subunit-like PLP-dependent enzymes"/>
    <property type="match status" value="1"/>
</dbReference>
<dbReference type="FunFam" id="3.40.50.1100:FF:000005">
    <property type="entry name" value="Threonine dehydratase catabolic"/>
    <property type="match status" value="1"/>
</dbReference>
<evidence type="ECO:0000256" key="4">
    <source>
        <dbReference type="ARBA" id="ARBA00023239"/>
    </source>
</evidence>
<comment type="caution">
    <text evidence="6">The sequence shown here is derived from an EMBL/GenBank/DDBJ whole genome shotgun (WGS) entry which is preliminary data.</text>
</comment>
<dbReference type="EMBL" id="DVLY01000155">
    <property type="protein sequence ID" value="HIT98441.1"/>
    <property type="molecule type" value="Genomic_DNA"/>
</dbReference>
<dbReference type="PANTHER" id="PTHR43050">
    <property type="entry name" value="SERINE / THREONINE RACEMASE FAMILY MEMBER"/>
    <property type="match status" value="1"/>
</dbReference>
<keyword evidence="3" id="KW-0663">Pyridoxal phosphate</keyword>
<comment type="cofactor">
    <cofactor evidence="1">
        <name>pyridoxal 5'-phosphate</name>
        <dbReference type="ChEBI" id="CHEBI:597326"/>
    </cofactor>
</comment>
<organism evidence="6 7">
    <name type="scientific">Candidatus Merdimorpha stercoravium</name>
    <dbReference type="NCBI Taxonomy" id="2840863"/>
    <lineage>
        <taxon>Bacteria</taxon>
        <taxon>Pseudomonadati</taxon>
        <taxon>Bacteroidota</taxon>
        <taxon>Flavobacteriia</taxon>
        <taxon>Flavobacteriales</taxon>
        <taxon>Candidatus Merdimorpha</taxon>
    </lineage>
</organism>
<evidence type="ECO:0000313" key="7">
    <source>
        <dbReference type="Proteomes" id="UP000824161"/>
    </source>
</evidence>
<accession>A0A9D1HAE2</accession>
<evidence type="ECO:0000259" key="5">
    <source>
        <dbReference type="Pfam" id="PF00291"/>
    </source>
</evidence>
<dbReference type="GO" id="GO:0003941">
    <property type="term" value="F:L-serine ammonia-lyase activity"/>
    <property type="evidence" value="ECO:0007669"/>
    <property type="project" value="TreeGrafter"/>
</dbReference>
<dbReference type="GO" id="GO:0005524">
    <property type="term" value="F:ATP binding"/>
    <property type="evidence" value="ECO:0007669"/>
    <property type="project" value="TreeGrafter"/>
</dbReference>
<evidence type="ECO:0000256" key="2">
    <source>
        <dbReference type="ARBA" id="ARBA00010869"/>
    </source>
</evidence>
<dbReference type="AlphaFoldDB" id="A0A9D1HAE2"/>
<evidence type="ECO:0000313" key="6">
    <source>
        <dbReference type="EMBL" id="HIT98441.1"/>
    </source>
</evidence>
<evidence type="ECO:0000256" key="1">
    <source>
        <dbReference type="ARBA" id="ARBA00001933"/>
    </source>
</evidence>
<protein>
    <submittedName>
        <fullName evidence="6">Pyridoxal-phosphate dependent enzyme</fullName>
    </submittedName>
</protein>
<dbReference type="InterPro" id="IPR036052">
    <property type="entry name" value="TrpB-like_PALP_sf"/>
</dbReference>
<feature type="domain" description="Tryptophan synthase beta chain-like PALP" evidence="5">
    <location>
        <begin position="25"/>
        <end position="312"/>
    </location>
</feature>
<dbReference type="PANTHER" id="PTHR43050:SF1">
    <property type="entry name" value="SERINE RACEMASE"/>
    <property type="match status" value="1"/>
</dbReference>
<gene>
    <name evidence="6" type="ORF">IAC44_06350</name>
</gene>
<dbReference type="CDD" id="cd01562">
    <property type="entry name" value="Thr-dehyd"/>
    <property type="match status" value="1"/>
</dbReference>
<evidence type="ECO:0000256" key="3">
    <source>
        <dbReference type="ARBA" id="ARBA00022898"/>
    </source>
</evidence>
<reference evidence="6" key="1">
    <citation type="submission" date="2020-10" db="EMBL/GenBank/DDBJ databases">
        <authorList>
            <person name="Gilroy R."/>
        </authorList>
    </citation>
    <scope>NUCLEOTIDE SEQUENCE</scope>
    <source>
        <strain evidence="6">1383</strain>
    </source>
</reference>
<proteinExistence type="inferred from homology"/>
<dbReference type="GO" id="GO:0030378">
    <property type="term" value="F:serine racemase activity"/>
    <property type="evidence" value="ECO:0007669"/>
    <property type="project" value="TreeGrafter"/>
</dbReference>
<name>A0A9D1HAE2_9FLAO</name>
<dbReference type="GO" id="GO:0030170">
    <property type="term" value="F:pyridoxal phosphate binding"/>
    <property type="evidence" value="ECO:0007669"/>
    <property type="project" value="TreeGrafter"/>
</dbReference>
<dbReference type="GO" id="GO:0000287">
    <property type="term" value="F:magnesium ion binding"/>
    <property type="evidence" value="ECO:0007669"/>
    <property type="project" value="TreeGrafter"/>
</dbReference>
<dbReference type="Gene3D" id="3.40.50.1100">
    <property type="match status" value="2"/>
</dbReference>
<reference evidence="6" key="2">
    <citation type="journal article" date="2021" name="PeerJ">
        <title>Extensive microbial diversity within the chicken gut microbiome revealed by metagenomics and culture.</title>
        <authorList>
            <person name="Gilroy R."/>
            <person name="Ravi A."/>
            <person name="Getino M."/>
            <person name="Pursley I."/>
            <person name="Horton D.L."/>
            <person name="Alikhan N.F."/>
            <person name="Baker D."/>
            <person name="Gharbi K."/>
            <person name="Hall N."/>
            <person name="Watson M."/>
            <person name="Adriaenssens E.M."/>
            <person name="Foster-Nyarko E."/>
            <person name="Jarju S."/>
            <person name="Secka A."/>
            <person name="Antonio M."/>
            <person name="Oren A."/>
            <person name="Chaudhuri R.R."/>
            <person name="La Ragione R."/>
            <person name="Hildebrand F."/>
            <person name="Pallen M.J."/>
        </authorList>
    </citation>
    <scope>NUCLEOTIDE SEQUENCE</scope>
    <source>
        <strain evidence="6">1383</strain>
    </source>
</reference>